<evidence type="ECO:0000313" key="3">
    <source>
        <dbReference type="Proteomes" id="UP000005316"/>
    </source>
</evidence>
<dbReference type="Pfam" id="PF09643">
    <property type="entry name" value="YopX"/>
    <property type="match status" value="1"/>
</dbReference>
<accession>F9DX57</accession>
<comment type="caution">
    <text evidence="2">The sequence shown here is derived from an EMBL/GenBank/DDBJ whole genome shotgun (WGS) entry which is preliminary data.</text>
</comment>
<dbReference type="SUPFAM" id="SSF159006">
    <property type="entry name" value="YopX-like"/>
    <property type="match status" value="1"/>
</dbReference>
<gene>
    <name evidence="2" type="ORF">HMPREF9372_3388</name>
</gene>
<name>F9DX57_9BACL</name>
<dbReference type="InterPro" id="IPR023385">
    <property type="entry name" value="YopX-like_C"/>
</dbReference>
<evidence type="ECO:0000313" key="2">
    <source>
        <dbReference type="EMBL" id="EGQ21105.1"/>
    </source>
</evidence>
<feature type="domain" description="YopX protein" evidence="1">
    <location>
        <begin position="5"/>
        <end position="127"/>
    </location>
</feature>
<dbReference type="Gene3D" id="2.30.30.290">
    <property type="entry name" value="YopX-like domains"/>
    <property type="match status" value="1"/>
</dbReference>
<evidence type="ECO:0000259" key="1">
    <source>
        <dbReference type="Pfam" id="PF09643"/>
    </source>
</evidence>
<dbReference type="RefSeq" id="WP_009498079.1">
    <property type="nucleotide sequence ID" value="NZ_GL982998.1"/>
</dbReference>
<protein>
    <submittedName>
        <fullName evidence="2">Prophage Lp1 protein</fullName>
    </submittedName>
</protein>
<dbReference type="NCBIfam" id="TIGR01671">
    <property type="entry name" value="phage_TIGR01671"/>
    <property type="match status" value="1"/>
</dbReference>
<dbReference type="EMBL" id="AFPZ01000105">
    <property type="protein sequence ID" value="EGQ21105.1"/>
    <property type="molecule type" value="Genomic_DNA"/>
</dbReference>
<proteinExistence type="predicted"/>
<dbReference type="AlphaFoldDB" id="F9DX57"/>
<dbReference type="InterPro" id="IPR010024">
    <property type="entry name" value="CHP16711"/>
</dbReference>
<reference evidence="2 3" key="1">
    <citation type="submission" date="2011-04" db="EMBL/GenBank/DDBJ databases">
        <authorList>
            <person name="Muzny D."/>
            <person name="Qin X."/>
            <person name="Deng J."/>
            <person name="Jiang H."/>
            <person name="Liu Y."/>
            <person name="Qu J."/>
            <person name="Song X.-Z."/>
            <person name="Zhang L."/>
            <person name="Thornton R."/>
            <person name="Coyle M."/>
            <person name="Francisco L."/>
            <person name="Jackson L."/>
            <person name="Javaid M."/>
            <person name="Korchina V."/>
            <person name="Kovar C."/>
            <person name="Mata R."/>
            <person name="Mathew T."/>
            <person name="Ngo R."/>
            <person name="Nguyen L."/>
            <person name="Nguyen N."/>
            <person name="Okwuonu G."/>
            <person name="Ongeri F."/>
            <person name="Pham C."/>
            <person name="Simmons D."/>
            <person name="Wilczek-Boney K."/>
            <person name="Hale W."/>
            <person name="Jakkamsetti A."/>
            <person name="Pham P."/>
            <person name="Ruth R."/>
            <person name="San Lucas F."/>
            <person name="Warren J."/>
            <person name="Zhang J."/>
            <person name="Zhao Z."/>
            <person name="Zhou C."/>
            <person name="Zhu D."/>
            <person name="Lee S."/>
            <person name="Bess C."/>
            <person name="Blankenburg K."/>
            <person name="Forbes L."/>
            <person name="Fu Q."/>
            <person name="Gubbala S."/>
            <person name="Hirani K."/>
            <person name="Jayaseelan J.C."/>
            <person name="Lara F."/>
            <person name="Munidasa M."/>
            <person name="Palculict T."/>
            <person name="Patil S."/>
            <person name="Pu L.-L."/>
            <person name="Saada N."/>
            <person name="Tang L."/>
            <person name="Weissenberger G."/>
            <person name="Zhu Y."/>
            <person name="Hemphill L."/>
            <person name="Shang Y."/>
            <person name="Youmans B."/>
            <person name="Ayvaz T."/>
            <person name="Ross M."/>
            <person name="Santibanez J."/>
            <person name="Aqrawi P."/>
            <person name="Gross S."/>
            <person name="Joshi V."/>
            <person name="Fowler G."/>
            <person name="Nazareth L."/>
            <person name="Reid J."/>
            <person name="Worley K."/>
            <person name="Petrosino J."/>
            <person name="Highlander S."/>
            <person name="Gibbs R."/>
        </authorList>
    </citation>
    <scope>NUCLEOTIDE SEQUENCE [LARGE SCALE GENOMIC DNA]</scope>
    <source>
        <strain evidence="2 3">2681</strain>
    </source>
</reference>
<dbReference type="Proteomes" id="UP000005316">
    <property type="component" value="Unassembled WGS sequence"/>
</dbReference>
<dbReference type="OrthoDB" id="1809393at2"/>
<sequence>MREIKFRAWYEPAKEMFNVDVLAIGPVGWGSDGTGVSLAYQPSIPVMQYTGLKDKNSVEIYEGDIVKLVQIDYEELDEPEIMRISNGEEFYSDVYILQRLDYHIKNNETNDSIEIIGNIYENPELLEVTA</sequence>
<organism evidence="2 3">
    <name type="scientific">Sporosarcina newyorkensis 2681</name>
    <dbReference type="NCBI Taxonomy" id="1027292"/>
    <lineage>
        <taxon>Bacteria</taxon>
        <taxon>Bacillati</taxon>
        <taxon>Bacillota</taxon>
        <taxon>Bacilli</taxon>
        <taxon>Bacillales</taxon>
        <taxon>Caryophanaceae</taxon>
        <taxon>Sporosarcina</taxon>
    </lineage>
</organism>
<dbReference type="HOGENOM" id="CLU_107462_5_1_9"/>
<dbReference type="InterPro" id="IPR019096">
    <property type="entry name" value="YopX_protein"/>
</dbReference>